<dbReference type="Proteomes" id="UP000542674">
    <property type="component" value="Unassembled WGS sequence"/>
</dbReference>
<evidence type="ECO:0000313" key="2">
    <source>
        <dbReference type="Proteomes" id="UP000542674"/>
    </source>
</evidence>
<evidence type="ECO:0000313" key="1">
    <source>
        <dbReference type="EMBL" id="MBB4968488.1"/>
    </source>
</evidence>
<protein>
    <submittedName>
        <fullName evidence="1">Uncharacterized protein</fullName>
    </submittedName>
</protein>
<accession>A0A7W7T8E6</accession>
<comment type="caution">
    <text evidence="1">The sequence shown here is derived from an EMBL/GenBank/DDBJ whole genome shotgun (WGS) entry which is preliminary data.</text>
</comment>
<dbReference type="AlphaFoldDB" id="A0A7W7T8E6"/>
<dbReference type="RefSeq" id="WP_184674056.1">
    <property type="nucleotide sequence ID" value="NZ_BAABAI010000046.1"/>
</dbReference>
<proteinExistence type="predicted"/>
<gene>
    <name evidence="1" type="ORF">F4559_005847</name>
</gene>
<sequence length="91" mass="10030">MRKSDRWTDALASPTLHEAHVRLGKLAPPPNAAPEDRIAYHERCRDVYSKVSKVDAAHKHEATAWATCELNSATRIRNALKAEQEGAGDVA</sequence>
<organism evidence="1 2">
    <name type="scientific">Saccharothrix violaceirubra</name>
    <dbReference type="NCBI Taxonomy" id="413306"/>
    <lineage>
        <taxon>Bacteria</taxon>
        <taxon>Bacillati</taxon>
        <taxon>Actinomycetota</taxon>
        <taxon>Actinomycetes</taxon>
        <taxon>Pseudonocardiales</taxon>
        <taxon>Pseudonocardiaceae</taxon>
        <taxon>Saccharothrix</taxon>
    </lineage>
</organism>
<dbReference type="InterPro" id="IPR048152">
    <property type="entry name" value="AMED_5909-like"/>
</dbReference>
<name>A0A7W7T8E6_9PSEU</name>
<dbReference type="EMBL" id="JACHJS010000001">
    <property type="protein sequence ID" value="MBB4968488.1"/>
    <property type="molecule type" value="Genomic_DNA"/>
</dbReference>
<reference evidence="1 2" key="1">
    <citation type="submission" date="2020-08" db="EMBL/GenBank/DDBJ databases">
        <title>Sequencing the genomes of 1000 actinobacteria strains.</title>
        <authorList>
            <person name="Klenk H.-P."/>
        </authorList>
    </citation>
    <scope>NUCLEOTIDE SEQUENCE [LARGE SCALE GENOMIC DNA]</scope>
    <source>
        <strain evidence="1 2">DSM 45084</strain>
    </source>
</reference>
<dbReference type="NCBIfam" id="NF041510">
    <property type="entry name" value="AMED_5909_fam"/>
    <property type="match status" value="1"/>
</dbReference>
<keyword evidence="2" id="KW-1185">Reference proteome</keyword>